<dbReference type="GO" id="GO:0006308">
    <property type="term" value="P:DNA catabolic process"/>
    <property type="evidence" value="ECO:0007669"/>
    <property type="project" value="UniProtKB-UniRule"/>
</dbReference>
<feature type="compositionally biased region" description="Low complexity" evidence="3">
    <location>
        <begin position="93"/>
        <end position="112"/>
    </location>
</feature>
<feature type="region of interest" description="Disordered" evidence="3">
    <location>
        <begin position="252"/>
        <end position="279"/>
    </location>
</feature>
<evidence type="ECO:0000259" key="4">
    <source>
        <dbReference type="PROSITE" id="PS50800"/>
    </source>
</evidence>
<keyword evidence="2" id="KW-0234">DNA repair</keyword>
<evidence type="ECO:0000256" key="2">
    <source>
        <dbReference type="RuleBase" id="RU369042"/>
    </source>
</evidence>
<gene>
    <name evidence="5" type="ORF">FRACYDRAFT_244760</name>
</gene>
<feature type="compositionally biased region" description="Acidic residues" evidence="3">
    <location>
        <begin position="12"/>
        <end position="25"/>
    </location>
</feature>
<organism evidence="5 6">
    <name type="scientific">Fragilariopsis cylindrus CCMP1102</name>
    <dbReference type="NCBI Taxonomy" id="635003"/>
    <lineage>
        <taxon>Eukaryota</taxon>
        <taxon>Sar</taxon>
        <taxon>Stramenopiles</taxon>
        <taxon>Ochrophyta</taxon>
        <taxon>Bacillariophyta</taxon>
        <taxon>Bacillariophyceae</taxon>
        <taxon>Bacillariophycidae</taxon>
        <taxon>Bacillariales</taxon>
        <taxon>Bacillariaceae</taxon>
        <taxon>Fragilariopsis</taxon>
    </lineage>
</organism>
<evidence type="ECO:0000313" key="6">
    <source>
        <dbReference type="Proteomes" id="UP000095751"/>
    </source>
</evidence>
<dbReference type="GO" id="GO:0008821">
    <property type="term" value="F:crossover junction DNA endonuclease activity"/>
    <property type="evidence" value="ECO:0007669"/>
    <property type="project" value="UniProtKB-UniRule"/>
</dbReference>
<feature type="compositionally biased region" description="Low complexity" evidence="3">
    <location>
        <begin position="55"/>
        <end position="77"/>
    </location>
</feature>
<evidence type="ECO:0000256" key="1">
    <source>
        <dbReference type="ARBA" id="ARBA00022801"/>
    </source>
</evidence>
<dbReference type="AlphaFoldDB" id="A0A1E7F0B2"/>
<keyword evidence="2" id="KW-0479">Metal-binding</keyword>
<comment type="function">
    <text evidence="2">Interacts with EME1 to form a DNA structure-specific endonuclease with substrate preference for branched DNA structures with a 5'-end at the branch nick. Typical substrates include 3'-flap structures, D-loops, replication forks and nicked Holliday junctions. May be required in mitosis for the processing of stalled or collapsed replication fork intermediates. May be required in meiosis for the repair of meiosis-specific double strand breaks subsequent to single-end invasion (SEI).</text>
</comment>
<keyword evidence="2" id="KW-0539">Nucleus</keyword>
<feature type="compositionally biased region" description="Polar residues" evidence="3">
    <location>
        <begin position="153"/>
        <end position="169"/>
    </location>
</feature>
<keyword evidence="2" id="KW-0255">Endonuclease</keyword>
<dbReference type="Gene3D" id="3.40.50.10130">
    <property type="match status" value="1"/>
</dbReference>
<comment type="subcellular location">
    <subcellularLocation>
        <location evidence="2">Nucleus</location>
    </subcellularLocation>
</comment>
<dbReference type="CDD" id="cd20074">
    <property type="entry name" value="XPF_nuclease_Mus81"/>
    <property type="match status" value="1"/>
</dbReference>
<feature type="compositionally biased region" description="Low complexity" evidence="3">
    <location>
        <begin position="210"/>
        <end position="233"/>
    </location>
</feature>
<dbReference type="GO" id="GO:0048257">
    <property type="term" value="F:3'-flap endonuclease activity"/>
    <property type="evidence" value="ECO:0007669"/>
    <property type="project" value="TreeGrafter"/>
</dbReference>
<dbReference type="GO" id="GO:0048476">
    <property type="term" value="C:Holliday junction resolvase complex"/>
    <property type="evidence" value="ECO:0007669"/>
    <property type="project" value="UniProtKB-UniRule"/>
</dbReference>
<feature type="compositionally biased region" description="Basic and acidic residues" evidence="3">
    <location>
        <begin position="862"/>
        <end position="885"/>
    </location>
</feature>
<comment type="cofactor">
    <cofactor evidence="2">
        <name>Mg(2+)</name>
        <dbReference type="ChEBI" id="CHEBI:18420"/>
    </cofactor>
</comment>
<keyword evidence="2" id="KW-0460">Magnesium</keyword>
<feature type="compositionally biased region" description="Basic and acidic residues" evidence="3">
    <location>
        <begin position="1"/>
        <end position="11"/>
    </location>
</feature>
<keyword evidence="2" id="KW-0540">Nuclease</keyword>
<feature type="compositionally biased region" description="Polar residues" evidence="3">
    <location>
        <begin position="896"/>
        <end position="905"/>
    </location>
</feature>
<dbReference type="GO" id="GO:0031573">
    <property type="term" value="P:mitotic intra-S DNA damage checkpoint signaling"/>
    <property type="evidence" value="ECO:0007669"/>
    <property type="project" value="TreeGrafter"/>
</dbReference>
<feature type="compositionally biased region" description="Basic residues" evidence="3">
    <location>
        <begin position="794"/>
        <end position="806"/>
    </location>
</feature>
<keyword evidence="2" id="KW-0227">DNA damage</keyword>
<dbReference type="Proteomes" id="UP000095751">
    <property type="component" value="Unassembled WGS sequence"/>
</dbReference>
<dbReference type="OrthoDB" id="48692at2759"/>
<dbReference type="InterPro" id="IPR011335">
    <property type="entry name" value="Restrct_endonuc-II-like"/>
</dbReference>
<dbReference type="EC" id="3.1.22.-" evidence="2"/>
<accession>A0A1E7F0B2</accession>
<dbReference type="SMART" id="SM00891">
    <property type="entry name" value="ERCC4"/>
    <property type="match status" value="1"/>
</dbReference>
<protein>
    <recommendedName>
        <fullName evidence="2">Crossover junction endonuclease MUS81</fullName>
        <ecNumber evidence="2">3.1.22.-</ecNumber>
    </recommendedName>
</protein>
<dbReference type="InterPro" id="IPR006166">
    <property type="entry name" value="ERCC4_domain"/>
</dbReference>
<name>A0A1E7F0B2_9STRA</name>
<dbReference type="Pfam" id="PF02732">
    <property type="entry name" value="ERCC4"/>
    <property type="match status" value="1"/>
</dbReference>
<dbReference type="InParanoid" id="A0A1E7F0B2"/>
<feature type="region of interest" description="Disordered" evidence="3">
    <location>
        <begin position="145"/>
        <end position="233"/>
    </location>
</feature>
<dbReference type="PROSITE" id="PS50800">
    <property type="entry name" value="SAP"/>
    <property type="match status" value="1"/>
</dbReference>
<dbReference type="InterPro" id="IPR036361">
    <property type="entry name" value="SAP_dom_sf"/>
</dbReference>
<dbReference type="GO" id="GO:0000712">
    <property type="term" value="P:resolution of meiotic recombination intermediates"/>
    <property type="evidence" value="ECO:0007669"/>
    <property type="project" value="TreeGrafter"/>
</dbReference>
<dbReference type="GO" id="GO:0005634">
    <property type="term" value="C:nucleus"/>
    <property type="evidence" value="ECO:0007669"/>
    <property type="project" value="UniProtKB-SubCell"/>
</dbReference>
<dbReference type="KEGG" id="fcy:FRACYDRAFT_244760"/>
<evidence type="ECO:0000256" key="3">
    <source>
        <dbReference type="SAM" id="MobiDB-lite"/>
    </source>
</evidence>
<evidence type="ECO:0000313" key="5">
    <source>
        <dbReference type="EMBL" id="OEU11642.1"/>
    </source>
</evidence>
<dbReference type="GO" id="GO:0046872">
    <property type="term" value="F:metal ion binding"/>
    <property type="evidence" value="ECO:0007669"/>
    <property type="project" value="UniProtKB-UniRule"/>
</dbReference>
<feature type="domain" description="SAP" evidence="4">
    <location>
        <begin position="938"/>
        <end position="972"/>
    </location>
</feature>
<dbReference type="InterPro" id="IPR033309">
    <property type="entry name" value="Mus81"/>
</dbReference>
<feature type="region of interest" description="Disordered" evidence="3">
    <location>
        <begin position="1"/>
        <end position="112"/>
    </location>
</feature>
<dbReference type="Gene3D" id="1.10.720.30">
    <property type="entry name" value="SAP domain"/>
    <property type="match status" value="1"/>
</dbReference>
<feature type="compositionally biased region" description="Polar residues" evidence="3">
    <location>
        <begin position="847"/>
        <end position="859"/>
    </location>
</feature>
<dbReference type="PANTHER" id="PTHR13451">
    <property type="entry name" value="CLASS II CROSSOVER JUNCTION ENDONUCLEASE MUS81"/>
    <property type="match status" value="1"/>
</dbReference>
<dbReference type="InterPro" id="IPR003034">
    <property type="entry name" value="SAP_dom"/>
</dbReference>
<keyword evidence="6" id="KW-1185">Reference proteome</keyword>
<keyword evidence="1 2" id="KW-0378">Hydrolase</keyword>
<feature type="compositionally biased region" description="Polar residues" evidence="3">
    <location>
        <begin position="255"/>
        <end position="273"/>
    </location>
</feature>
<dbReference type="InterPro" id="IPR047416">
    <property type="entry name" value="XPF_nuclease_Mus81"/>
</dbReference>
<sequence length="1116" mass="125215">MTSKKNDHEIVDLVDDDSTTDDDERYIDITNHQRNTNEARGNDDNDDDEELECWTTTNTSTSTKNPSSSNNGTSSTTLPKTTSMSNRKDHPPTNNNTTTTKKSNSNSNSFNSTLLLAGTSSRAGSSSLLHGSSSSRNGIIATTTSVVAGKQQRPPSSEKNSTTTKTPLRTSPPIVRNPYEKNSTTKTPLKTSPPIIRNPYEKNSTTKTPLRTSSIRNSHSSSSSSSSSTLSIRNSSFKTTKIVNPYASAGKKKISTNTTSPTSKSIATQKCNRSSSSSSSSIIPVATATATASSIRPSSSSPFVDEGGICYPTLREKTKMYTDMRPNIILALWTYARSNLVRQSHTLETLDRYATRIVDLAVTAHDYPIRSLGEYAFRKRTPAPKRGCGVSDLNHFNKLKENLESTKLMETRYEVGKCNDGKYFSIAEACLVAIQDMIFLRWNNNRQQQQQNQRTQLFPSKADEQSILFSQKEYCIALVDLIPEIDFRLRPECPARLGRPKHPDHGAEFYLAKSTRSIEFKQIEKLLSLHEVPNGAGTVEEMAYLKKRMIDRRVHYQLTPLGFCKAGVISKRTFPNTIGHYRSSNLRSVLPKYEGICLAVDLREGGAGQAGSRKVLHEMCNRLDMKKIPYITTTLTIGDYCFFSGDLLCPILVERKSVQDVAQSIHDGRWESQKRRMYHGQFVFGYDNCRIAFIIEGKVEKQLVSNGYIGSAKFKVPKERFDEEIANLKSEGFDVIRTPHRDHSMFALARWAEACAMDVQKGKLKLQFTYDEFISEVGKIPKETDFSRLVKDHAQHKKDHAQHKKHTETVDLLSDSDGDERGLNKKIQPIDLDETFKKNRKRPPMSTGATDNNPNTSAQKRFKLDVDKKKEATKQRNDLGETFEKNRKRPPMSISAADNNPNTSAQKCFKLDEDKKKEAIKQRSNQENEDVEAGADYYSKWTLGSLKKTCAEYGMKKSGTKLELIARLQDKSNRPPEVYCLRKQLGLYVPVRIDTSPTAILVAIQIKQDIAQAGTDYSGATKDELYALCEVLEIKKDPWSGGTTQTGPFHYDGWTSMAPLLKAGEYPALVIKSKGRFHLSIRGEVSGIKLAREMHIWCHKKGICRCEVEGYKFDLK</sequence>
<comment type="subunit">
    <text evidence="2">Interacts with EME1.</text>
</comment>
<dbReference type="EMBL" id="KV784366">
    <property type="protein sequence ID" value="OEU11642.1"/>
    <property type="molecule type" value="Genomic_DNA"/>
</dbReference>
<feature type="compositionally biased region" description="Low complexity" evidence="3">
    <location>
        <begin position="184"/>
        <end position="194"/>
    </location>
</feature>
<feature type="region of interest" description="Disordered" evidence="3">
    <location>
        <begin position="792"/>
        <end position="905"/>
    </location>
</feature>
<dbReference type="PANTHER" id="PTHR13451:SF0">
    <property type="entry name" value="CROSSOVER JUNCTION ENDONUCLEASE MUS81"/>
    <property type="match status" value="1"/>
</dbReference>
<dbReference type="GO" id="GO:0000727">
    <property type="term" value="P:double-strand break repair via break-induced replication"/>
    <property type="evidence" value="ECO:0007669"/>
    <property type="project" value="UniProtKB-UniRule"/>
</dbReference>
<comment type="similarity">
    <text evidence="2">Belongs to the XPF family.</text>
</comment>
<dbReference type="GO" id="GO:0003677">
    <property type="term" value="F:DNA binding"/>
    <property type="evidence" value="ECO:0007669"/>
    <property type="project" value="UniProtKB-UniRule"/>
</dbReference>
<reference evidence="5 6" key="1">
    <citation type="submission" date="2016-09" db="EMBL/GenBank/DDBJ databases">
        <title>Extensive genetic diversity and differential bi-allelic expression allows diatom success in the polar Southern Ocean.</title>
        <authorList>
            <consortium name="DOE Joint Genome Institute"/>
            <person name="Mock T."/>
            <person name="Otillar R.P."/>
            <person name="Strauss J."/>
            <person name="Dupont C."/>
            <person name="Frickenhaus S."/>
            <person name="Maumus F."/>
            <person name="Mcmullan M."/>
            <person name="Sanges R."/>
            <person name="Schmutz J."/>
            <person name="Toseland A."/>
            <person name="Valas R."/>
            <person name="Veluchamy A."/>
            <person name="Ward B.J."/>
            <person name="Allen A."/>
            <person name="Barry K."/>
            <person name="Falciatore A."/>
            <person name="Ferrante M."/>
            <person name="Fortunato A.E."/>
            <person name="Gloeckner G."/>
            <person name="Gruber A."/>
            <person name="Hipkin R."/>
            <person name="Janech M."/>
            <person name="Kroth P."/>
            <person name="Leese F."/>
            <person name="Lindquist E."/>
            <person name="Lyon B.R."/>
            <person name="Martin J."/>
            <person name="Mayer C."/>
            <person name="Parker M."/>
            <person name="Quesneville H."/>
            <person name="Raymond J."/>
            <person name="Uhlig C."/>
            <person name="Valentin K.U."/>
            <person name="Worden A.Z."/>
            <person name="Armbrust E.V."/>
            <person name="Bowler C."/>
            <person name="Green B."/>
            <person name="Moulton V."/>
            <person name="Van Oosterhout C."/>
            <person name="Grigoriev I."/>
        </authorList>
    </citation>
    <scope>NUCLEOTIDE SEQUENCE [LARGE SCALE GENOMIC DNA]</scope>
    <source>
        <strain evidence="5 6">CCMP1102</strain>
    </source>
</reference>
<proteinExistence type="inferred from homology"/>
<keyword evidence="2" id="KW-0233">DNA recombination</keyword>
<dbReference type="SUPFAM" id="SSF52980">
    <property type="entry name" value="Restriction endonuclease-like"/>
    <property type="match status" value="1"/>
</dbReference>